<dbReference type="InParanoid" id="A0A804K1A9"/>
<name>A0A804K1A9_MUSAM</name>
<keyword evidence="3" id="KW-1185">Reference proteome</keyword>
<evidence type="ECO:0000313" key="1">
    <source>
        <dbReference type="EMBL" id="CAG1830163.1"/>
    </source>
</evidence>
<dbReference type="Proteomes" id="UP000012960">
    <property type="component" value="Unplaced"/>
</dbReference>
<evidence type="ECO:0000313" key="3">
    <source>
        <dbReference type="Proteomes" id="UP000012960"/>
    </source>
</evidence>
<accession>A0A804K1A9</accession>
<evidence type="ECO:0000313" key="2">
    <source>
        <dbReference type="EnsemblPlants" id="Ma08_p00280.1"/>
    </source>
</evidence>
<proteinExistence type="predicted"/>
<reference evidence="1" key="1">
    <citation type="submission" date="2021-03" db="EMBL/GenBank/DDBJ databases">
        <authorList>
            <consortium name="Genoscope - CEA"/>
            <person name="William W."/>
        </authorList>
    </citation>
    <scope>NUCLEOTIDE SEQUENCE</scope>
    <source>
        <strain evidence="1">Doubled-haploid Pahang</strain>
    </source>
</reference>
<reference evidence="2" key="2">
    <citation type="submission" date="2021-05" db="UniProtKB">
        <authorList>
            <consortium name="EnsemblPlants"/>
        </authorList>
    </citation>
    <scope>IDENTIFICATION</scope>
    <source>
        <strain evidence="2">subsp. malaccensis</strain>
    </source>
</reference>
<protein>
    <submittedName>
        <fullName evidence="1">(wild Malaysian banana) hypothetical protein</fullName>
    </submittedName>
</protein>
<dbReference type="EMBL" id="HG996472">
    <property type="protein sequence ID" value="CAG1830163.1"/>
    <property type="molecule type" value="Genomic_DNA"/>
</dbReference>
<dbReference type="EnsemblPlants" id="Ma08_t00280.1">
    <property type="protein sequence ID" value="Ma08_p00280.1"/>
    <property type="gene ID" value="Ma08_g00280"/>
</dbReference>
<sequence length="47" mass="5375">MLLFYASSYPIHSMLKLVDILMNRLSCILSLEKCTSCSEDPSVMFPF</sequence>
<gene>
    <name evidence="1" type="ORF">GSMUA_334170.1</name>
</gene>
<dbReference type="Gramene" id="Ma08_t00280.1">
    <property type="protein sequence ID" value="Ma08_p00280.1"/>
    <property type="gene ID" value="Ma08_g00280"/>
</dbReference>
<dbReference type="AlphaFoldDB" id="A0A804K1A9"/>
<organism evidence="2 3">
    <name type="scientific">Musa acuminata subsp. malaccensis</name>
    <name type="common">Wild banana</name>
    <name type="synonym">Musa malaccensis</name>
    <dbReference type="NCBI Taxonomy" id="214687"/>
    <lineage>
        <taxon>Eukaryota</taxon>
        <taxon>Viridiplantae</taxon>
        <taxon>Streptophyta</taxon>
        <taxon>Embryophyta</taxon>
        <taxon>Tracheophyta</taxon>
        <taxon>Spermatophyta</taxon>
        <taxon>Magnoliopsida</taxon>
        <taxon>Liliopsida</taxon>
        <taxon>Zingiberales</taxon>
        <taxon>Musaceae</taxon>
        <taxon>Musa</taxon>
    </lineage>
</organism>